<dbReference type="InterPro" id="IPR020568">
    <property type="entry name" value="Ribosomal_Su5_D2-typ_SF"/>
</dbReference>
<dbReference type="EMBL" id="NCQP01000006">
    <property type="protein sequence ID" value="OWJ54377.1"/>
    <property type="molecule type" value="Genomic_DNA"/>
</dbReference>
<comment type="caution">
    <text evidence="2">The sequence shown here is derived from an EMBL/GenBank/DDBJ whole genome shotgun (WGS) entry which is preliminary data.</text>
</comment>
<evidence type="ECO:0000313" key="2">
    <source>
        <dbReference type="EMBL" id="OWJ54377.1"/>
    </source>
</evidence>
<dbReference type="InterPro" id="IPR014721">
    <property type="entry name" value="Ribsml_uS5_D2-typ_fold_subgr"/>
</dbReference>
<feature type="transmembrane region" description="Helical" evidence="1">
    <location>
        <begin position="13"/>
        <end position="34"/>
    </location>
</feature>
<dbReference type="Proteomes" id="UP000196694">
    <property type="component" value="Unassembled WGS sequence"/>
</dbReference>
<dbReference type="SUPFAM" id="SSF54211">
    <property type="entry name" value="Ribosomal protein S5 domain 2-like"/>
    <property type="match status" value="1"/>
</dbReference>
<organism evidence="2 3">
    <name type="scientific">Pyrodictium delaneyi</name>
    <dbReference type="NCBI Taxonomy" id="1273541"/>
    <lineage>
        <taxon>Archaea</taxon>
        <taxon>Thermoproteota</taxon>
        <taxon>Thermoprotei</taxon>
        <taxon>Desulfurococcales</taxon>
        <taxon>Pyrodictiaceae</taxon>
        <taxon>Pyrodictium</taxon>
    </lineage>
</organism>
<accession>A0A211YNF0</accession>
<evidence type="ECO:0000313" key="3">
    <source>
        <dbReference type="Proteomes" id="UP000196694"/>
    </source>
</evidence>
<protein>
    <recommendedName>
        <fullName evidence="4">Lon proteolytic domain-containing protein</fullName>
    </recommendedName>
</protein>
<keyword evidence="1" id="KW-0812">Transmembrane</keyword>
<reference evidence="2 3" key="1">
    <citation type="submission" date="2017-05" db="EMBL/GenBank/DDBJ databases">
        <title>The draft genome of the hyperthermophilic archaeon 'Pyrodictium delaneyi strain Hulk', an iron and nitrate reducer, reveals the capacity for sulfate reduction.</title>
        <authorList>
            <person name="Demey L.M."/>
            <person name="Miller C."/>
            <person name="Manzella M."/>
            <person name="Reguera G."/>
            <person name="Kashefi K."/>
        </authorList>
    </citation>
    <scope>NUCLEOTIDE SEQUENCE [LARGE SCALE GENOMIC DNA]</scope>
    <source>
        <strain evidence="2 3">Hulk</strain>
    </source>
</reference>
<dbReference type="RefSeq" id="WP_088171994.1">
    <property type="nucleotide sequence ID" value="NZ_NCQP01000006.1"/>
</dbReference>
<proteinExistence type="predicted"/>
<keyword evidence="1" id="KW-1133">Transmembrane helix</keyword>
<sequence>MTPHEAGAAVGDWFVALAGIIAVALVMGGLALAYEPTIPLLGGGSSNSSIAHTTPLNISSIAIEFVPGSKLEPSYGSSSALVIGYVDNVPQFYRVYVQVEPGNGTLVATGVGFDESFMLSTKFAAYLAAITIGHSPWAFDYYVRIEPVNGSKPLVAGPSASPEIYLAFLRAALGVPVGNGYIATGMLGLDGLVGAVGGLEVKAEGAQEAGYRLLYGRGSEYELSRVCRVNIMGPFVSSDCGVAAEAVKVSNAIPVVSILEFFNQSLDYNDVGTVLWSLYWDSACPILRDYLEYLARLSTRIELEARSLLSYIDRPQLRDIVVRQLAQALGYIDAAEDARRNGYCFVAVDYYAAALSSLSQVYLVYGKNGYQITKGYAEMLRSMARRLLDTVDVTRISGSMLAAYARASSLIASGDSKISSALKIEHALDIFGARSELVEAAIREYSSAVSYYTRAIAVLVVLSEVYRDSGLADSNTTRSTMDLKIAAEKIVDTAAEYARYALLVSVTGKARSNLPNAALYEASIAARQLESNPASAIDHAVKSLAYSLTFFALHPGVEELWSERLPYILLASIRLGEPAGIVQHYYVERLLYALKNNNARINTLIYEAEHLYAWALISRLLSYMNSYPLEPR</sequence>
<keyword evidence="1" id="KW-0472">Membrane</keyword>
<name>A0A211YNF0_9CREN</name>
<gene>
    <name evidence="2" type="ORF">Pdsh_07850</name>
</gene>
<keyword evidence="3" id="KW-1185">Reference proteome</keyword>
<dbReference type="AlphaFoldDB" id="A0A211YNF0"/>
<evidence type="ECO:0008006" key="4">
    <source>
        <dbReference type="Google" id="ProtNLM"/>
    </source>
</evidence>
<evidence type="ECO:0000256" key="1">
    <source>
        <dbReference type="SAM" id="Phobius"/>
    </source>
</evidence>
<dbReference type="Gene3D" id="3.30.230.10">
    <property type="match status" value="1"/>
</dbReference>